<protein>
    <submittedName>
        <fullName evidence="5">Molecular chaperone Skp</fullName>
    </submittedName>
</protein>
<dbReference type="SMART" id="SM00935">
    <property type="entry name" value="OmpH"/>
    <property type="match status" value="1"/>
</dbReference>
<gene>
    <name evidence="5" type="ORF">ACM44_07685</name>
</gene>
<evidence type="ECO:0000313" key="5">
    <source>
        <dbReference type="EMBL" id="KMQ71279.1"/>
    </source>
</evidence>
<dbReference type="PANTHER" id="PTHR35089:SF1">
    <property type="entry name" value="CHAPERONE PROTEIN SKP"/>
    <property type="match status" value="1"/>
</dbReference>
<feature type="chain" id="PRO_5005289218" evidence="4">
    <location>
        <begin position="23"/>
        <end position="165"/>
    </location>
</feature>
<name>A0A0J7IZP1_9FLAO</name>
<feature type="compositionally biased region" description="Basic and acidic residues" evidence="3">
    <location>
        <begin position="85"/>
        <end position="94"/>
    </location>
</feature>
<feature type="signal peptide" evidence="4">
    <location>
        <begin position="1"/>
        <end position="22"/>
    </location>
</feature>
<dbReference type="RefSeq" id="WP_048499444.1">
    <property type="nucleotide sequence ID" value="NZ_LFNG01000009.1"/>
</dbReference>
<sequence length="165" mass="18207">MKKLSVLFAAVTMFLAVGVAKAQKIASMDYEAVLAVMPETKKMTADLDTFSKTKGDELQKQAEAFQKEVQQYQQVDGPKMTEAQRTAKEGELQKKSQNLQQLQQTAQQDLAQRRDTAVKPIIEKLNNAVNKVAKANGYDFIIDSSALIYKGGPDATPLVKKELGL</sequence>
<proteinExistence type="inferred from homology"/>
<dbReference type="OrthoDB" id="1524711at2"/>
<reference evidence="5 6" key="1">
    <citation type="journal article" date="2004" name="Int. J. Syst. Evol. Microbiol.">
        <title>Kaistella koreensis gen. nov., sp. nov., a novel member of the Chryseobacterium-Bergeyella-Riemerella branch.</title>
        <authorList>
            <person name="Kim M.K."/>
            <person name="Im W.T."/>
            <person name="Shin Y.K."/>
            <person name="Lim J.H."/>
            <person name="Kim S.H."/>
            <person name="Lee B.C."/>
            <person name="Park M.Y."/>
            <person name="Lee K.Y."/>
            <person name="Lee S.T."/>
        </authorList>
    </citation>
    <scope>NUCLEOTIDE SEQUENCE [LARGE SCALE GENOMIC DNA]</scope>
    <source>
        <strain evidence="5 6">CCUG 49689</strain>
    </source>
</reference>
<dbReference type="STRING" id="1304281.ACM44_07685"/>
<dbReference type="SUPFAM" id="SSF111384">
    <property type="entry name" value="OmpH-like"/>
    <property type="match status" value="1"/>
</dbReference>
<evidence type="ECO:0000256" key="3">
    <source>
        <dbReference type="SAM" id="MobiDB-lite"/>
    </source>
</evidence>
<dbReference type="GO" id="GO:0050821">
    <property type="term" value="P:protein stabilization"/>
    <property type="evidence" value="ECO:0007669"/>
    <property type="project" value="TreeGrafter"/>
</dbReference>
<dbReference type="GO" id="GO:0005829">
    <property type="term" value="C:cytosol"/>
    <property type="evidence" value="ECO:0007669"/>
    <property type="project" value="TreeGrafter"/>
</dbReference>
<comment type="caution">
    <text evidence="5">The sequence shown here is derived from an EMBL/GenBank/DDBJ whole genome shotgun (WGS) entry which is preliminary data.</text>
</comment>
<feature type="compositionally biased region" description="Low complexity" evidence="3">
    <location>
        <begin position="95"/>
        <end position="104"/>
    </location>
</feature>
<keyword evidence="6" id="KW-1185">Reference proteome</keyword>
<evidence type="ECO:0000256" key="4">
    <source>
        <dbReference type="SAM" id="SignalP"/>
    </source>
</evidence>
<evidence type="ECO:0000256" key="1">
    <source>
        <dbReference type="ARBA" id="ARBA00009091"/>
    </source>
</evidence>
<accession>A0A0J7IZP1</accession>
<dbReference type="PANTHER" id="PTHR35089">
    <property type="entry name" value="CHAPERONE PROTEIN SKP"/>
    <property type="match status" value="1"/>
</dbReference>
<dbReference type="EMBL" id="LFNG01000009">
    <property type="protein sequence ID" value="KMQ71279.1"/>
    <property type="molecule type" value="Genomic_DNA"/>
</dbReference>
<dbReference type="PATRIC" id="fig|1304281.5.peg.1643"/>
<dbReference type="Pfam" id="PF03938">
    <property type="entry name" value="OmpH"/>
    <property type="match status" value="1"/>
</dbReference>
<evidence type="ECO:0000256" key="2">
    <source>
        <dbReference type="ARBA" id="ARBA00022729"/>
    </source>
</evidence>
<comment type="similarity">
    <text evidence="1">Belongs to the Skp family.</text>
</comment>
<dbReference type="Proteomes" id="UP000035900">
    <property type="component" value="Unassembled WGS sequence"/>
</dbReference>
<evidence type="ECO:0000313" key="6">
    <source>
        <dbReference type="Proteomes" id="UP000035900"/>
    </source>
</evidence>
<dbReference type="Gene3D" id="3.30.910.20">
    <property type="entry name" value="Skp domain"/>
    <property type="match status" value="1"/>
</dbReference>
<keyword evidence="2 4" id="KW-0732">Signal</keyword>
<organism evidence="5 6">
    <name type="scientific">Chryseobacterium koreense CCUG 49689</name>
    <dbReference type="NCBI Taxonomy" id="1304281"/>
    <lineage>
        <taxon>Bacteria</taxon>
        <taxon>Pseudomonadati</taxon>
        <taxon>Bacteroidota</taxon>
        <taxon>Flavobacteriia</taxon>
        <taxon>Flavobacteriales</taxon>
        <taxon>Weeksellaceae</taxon>
        <taxon>Chryseobacterium group</taxon>
        <taxon>Chryseobacterium</taxon>
    </lineage>
</organism>
<dbReference type="InterPro" id="IPR005632">
    <property type="entry name" value="Chaperone_Skp"/>
</dbReference>
<feature type="region of interest" description="Disordered" evidence="3">
    <location>
        <begin position="71"/>
        <end position="104"/>
    </location>
</feature>
<dbReference type="AlphaFoldDB" id="A0A0J7IZP1"/>
<dbReference type="GO" id="GO:0051082">
    <property type="term" value="F:unfolded protein binding"/>
    <property type="evidence" value="ECO:0007669"/>
    <property type="project" value="InterPro"/>
</dbReference>
<dbReference type="InterPro" id="IPR024930">
    <property type="entry name" value="Skp_dom_sf"/>
</dbReference>